<name>A0AAD9UM57_9APIC</name>
<dbReference type="RefSeq" id="XP_067801377.1">
    <property type="nucleotide sequence ID" value="XM_067949005.1"/>
</dbReference>
<proteinExistence type="predicted"/>
<dbReference type="Proteomes" id="UP001214638">
    <property type="component" value="Unassembled WGS sequence"/>
</dbReference>
<reference evidence="2" key="1">
    <citation type="journal article" date="2023" name="Nat. Microbiol.">
        <title>Babesia duncani multi-omics identifies virulence factors and drug targets.</title>
        <authorList>
            <person name="Singh P."/>
            <person name="Lonardi S."/>
            <person name="Liang Q."/>
            <person name="Vydyam P."/>
            <person name="Khabirova E."/>
            <person name="Fang T."/>
            <person name="Gihaz S."/>
            <person name="Thekkiniath J."/>
            <person name="Munshi M."/>
            <person name="Abel S."/>
            <person name="Ciampossin L."/>
            <person name="Batugedara G."/>
            <person name="Gupta M."/>
            <person name="Lu X.M."/>
            <person name="Lenz T."/>
            <person name="Chakravarty S."/>
            <person name="Cornillot E."/>
            <person name="Hu Y."/>
            <person name="Ma W."/>
            <person name="Gonzalez L.M."/>
            <person name="Sanchez S."/>
            <person name="Estrada K."/>
            <person name="Sanchez-Flores A."/>
            <person name="Montero E."/>
            <person name="Harb O.S."/>
            <person name="Le Roch K.G."/>
            <person name="Mamoun C.B."/>
        </authorList>
    </citation>
    <scope>NUCLEOTIDE SEQUENCE</scope>
    <source>
        <strain evidence="2">WA1</strain>
    </source>
</reference>
<sequence length="103" mass="11188">MVRNTRTAKISKSAQAPKALEGSEGKPTTAAMRIINKTTLTRNMITPQYKKPTRIIKPETKAKNIGMITAAKIAKVSEEKTAAAIEATKVTRPARNKNPEAIT</sequence>
<comment type="caution">
    <text evidence="2">The sequence shown here is derived from an EMBL/GenBank/DDBJ whole genome shotgun (WGS) entry which is preliminary data.</text>
</comment>
<accession>A0AAD9UM57</accession>
<dbReference type="EMBL" id="JALLKP010000093">
    <property type="protein sequence ID" value="KAK2194531.1"/>
    <property type="molecule type" value="Genomic_DNA"/>
</dbReference>
<feature type="region of interest" description="Disordered" evidence="1">
    <location>
        <begin position="1"/>
        <end position="30"/>
    </location>
</feature>
<evidence type="ECO:0000313" key="3">
    <source>
        <dbReference type="Proteomes" id="UP001214638"/>
    </source>
</evidence>
<feature type="compositionally biased region" description="Polar residues" evidence="1">
    <location>
        <begin position="1"/>
        <end position="14"/>
    </location>
</feature>
<evidence type="ECO:0000256" key="1">
    <source>
        <dbReference type="SAM" id="MobiDB-lite"/>
    </source>
</evidence>
<evidence type="ECO:0000313" key="2">
    <source>
        <dbReference type="EMBL" id="KAK2194531.1"/>
    </source>
</evidence>
<organism evidence="2 3">
    <name type="scientific">Babesia duncani</name>
    <dbReference type="NCBI Taxonomy" id="323732"/>
    <lineage>
        <taxon>Eukaryota</taxon>
        <taxon>Sar</taxon>
        <taxon>Alveolata</taxon>
        <taxon>Apicomplexa</taxon>
        <taxon>Aconoidasida</taxon>
        <taxon>Piroplasmida</taxon>
        <taxon>Babesiidae</taxon>
        <taxon>Babesia</taxon>
    </lineage>
</organism>
<dbReference type="AlphaFoldDB" id="A0AAD9UM57"/>
<dbReference type="GeneID" id="94338295"/>
<dbReference type="KEGG" id="bdw:94338295"/>
<gene>
    <name evidence="2" type="ORF">BdWA1_004001</name>
</gene>
<keyword evidence="3" id="KW-1185">Reference proteome</keyword>
<protein>
    <submittedName>
        <fullName evidence="2">Uncharacterized protein</fullName>
    </submittedName>
</protein>